<dbReference type="OMA" id="DHIRYAA"/>
<evidence type="ECO:0000313" key="4">
    <source>
        <dbReference type="Proteomes" id="UP000054516"/>
    </source>
</evidence>
<dbReference type="InterPro" id="IPR006597">
    <property type="entry name" value="Sel1-like"/>
</dbReference>
<dbReference type="STRING" id="77044.A0A1S7UP34"/>
<dbReference type="InterPro" id="IPR011990">
    <property type="entry name" value="TPR-like_helical_dom_sf"/>
</dbReference>
<dbReference type="AlphaFoldDB" id="A0A1S7UP34"/>
<dbReference type="PANTHER" id="PTHR46430:SF2">
    <property type="entry name" value="CHITIN SYNTHASE REGULATORY FACTOR 4"/>
    <property type="match status" value="1"/>
</dbReference>
<dbReference type="InterPro" id="IPR051726">
    <property type="entry name" value="Chitin_Synth_Reg"/>
</dbReference>
<feature type="compositionally biased region" description="Low complexity" evidence="2">
    <location>
        <begin position="553"/>
        <end position="565"/>
    </location>
</feature>
<feature type="compositionally biased region" description="Polar residues" evidence="2">
    <location>
        <begin position="576"/>
        <end position="586"/>
    </location>
</feature>
<name>A0A1S7UP34_ROSNE</name>
<dbReference type="Proteomes" id="UP000054516">
    <property type="component" value="Unassembled WGS sequence"/>
</dbReference>
<dbReference type="SMART" id="SM00671">
    <property type="entry name" value="SEL1"/>
    <property type="match status" value="6"/>
</dbReference>
<organism evidence="3">
    <name type="scientific">Rosellinia necatrix</name>
    <name type="common">White root-rot fungus</name>
    <dbReference type="NCBI Taxonomy" id="77044"/>
    <lineage>
        <taxon>Eukaryota</taxon>
        <taxon>Fungi</taxon>
        <taxon>Dikarya</taxon>
        <taxon>Ascomycota</taxon>
        <taxon>Pezizomycotina</taxon>
        <taxon>Sordariomycetes</taxon>
        <taxon>Xylariomycetidae</taxon>
        <taxon>Xylariales</taxon>
        <taxon>Xylariaceae</taxon>
        <taxon>Rosellinia</taxon>
    </lineage>
</organism>
<dbReference type="OrthoDB" id="4095816at2759"/>
<feature type="region of interest" description="Disordered" evidence="2">
    <location>
        <begin position="509"/>
        <end position="900"/>
    </location>
</feature>
<keyword evidence="1" id="KW-0677">Repeat</keyword>
<keyword evidence="4" id="KW-1185">Reference proteome</keyword>
<accession>A0A1S7UP34</accession>
<protein>
    <submittedName>
        <fullName evidence="3">Putative chitin synthase activator</fullName>
    </submittedName>
</protein>
<feature type="compositionally biased region" description="Polar residues" evidence="2">
    <location>
        <begin position="539"/>
        <end position="551"/>
    </location>
</feature>
<sequence>MPQFGATFYPGGVDDYLMPEVLAPLPQRVMPEVPENMQQGLQRMELEAREVGRNTTNPNGAASGTRHHREPSLSNVINTQSANYGQQYQPGRPKPADYSPASNFSPFQEHDTNTQFEKSLRAMNDFPSFSHFPRVTGEHIPPSDEEKETVLANSREHVLHSNDPDMQICWARDVLSYVEIAAEAAMREVEAARNSNDRELPARPATPKIEHELRVDAINIISYLAEQDHPEALFIKSKWLEFGKFGRRPDKKEAYSGYMRAAQQGWGRADYRIGMLYENSNDMEKAMRHYQSGLANKDSAAAYRLGMINLLGQRGMPRDIARGLDLIHQAADSADEDAPQGAFVYGMLIARDLPDVVVPDGILPYDVAVARQFIEKAAYHGFAKAQLKMGQAYELCQLGCEFKPAYSLHYYGLAARQGQPEACLGVSRWFLFGYEEDFAKNEQLAFKYAQMAAKTKLATGEFAMGYYHEIGISVEKDIREARKWYELAAEHGNKDAVARLEGLSQAKALSKEDHETATLTRIKSKHGSQRGQRPERFKQMNSTMPTVSEAQASPRISPQPSPRSQGFNHADYPEPSQHSPGMNSGRQPAFGINLGGDRNQSAVPYPEDDRPAPLNLNRQGTNTPYPEDDVTGYKPQLTPHYNPGIRTSSGHGPDRPPAAFGINTGGPGGMRTHSGGQLPIPPAGMDPNYARPGSGGYQAQGPGGYRQPQDPRSQGADYNQRPPSSHYDRPGGGLPGQPGPNRLTKMAQPMGGAGRGAPLPPHPGYGKRESSLPPSHAPGPRMSSAGAPGGPPAMAGGLGPRVGSVPPGGLPQGGPRPNSGGRPGPGPGSSMPPKDRPPPMDLGGRSSAPPPAQGWSSPGLGPSTPTSTASAPSKPVKTGPATFEQMGIPQAKQNDDCVVM</sequence>
<gene>
    <name evidence="3" type="ORF">SAMD00023353_2201280</name>
</gene>
<dbReference type="PANTHER" id="PTHR46430">
    <property type="entry name" value="PROTEIN SKT5-RELATED"/>
    <property type="match status" value="1"/>
</dbReference>
<evidence type="ECO:0000256" key="1">
    <source>
        <dbReference type="ARBA" id="ARBA00022737"/>
    </source>
</evidence>
<feature type="compositionally biased region" description="Low complexity" evidence="2">
    <location>
        <begin position="856"/>
        <end position="873"/>
    </location>
</feature>
<reference evidence="3" key="1">
    <citation type="submission" date="2016-03" db="EMBL/GenBank/DDBJ databases">
        <title>Draft genome sequence of Rosellinia necatrix.</title>
        <authorList>
            <person name="Kanematsu S."/>
        </authorList>
    </citation>
    <scope>NUCLEOTIDE SEQUENCE [LARGE SCALE GENOMIC DNA]</scope>
    <source>
        <strain evidence="3">W97</strain>
    </source>
</reference>
<dbReference type="Gene3D" id="1.25.40.10">
    <property type="entry name" value="Tetratricopeptide repeat domain"/>
    <property type="match status" value="2"/>
</dbReference>
<dbReference type="SUPFAM" id="SSF81901">
    <property type="entry name" value="HCP-like"/>
    <property type="match status" value="1"/>
</dbReference>
<feature type="compositionally biased region" description="Gly residues" evidence="2">
    <location>
        <begin position="693"/>
        <end position="704"/>
    </location>
</feature>
<dbReference type="EMBL" id="DF977467">
    <property type="protein sequence ID" value="GAP85189.1"/>
    <property type="molecule type" value="Genomic_DNA"/>
</dbReference>
<evidence type="ECO:0000313" key="3">
    <source>
        <dbReference type="EMBL" id="GAP85189.1"/>
    </source>
</evidence>
<dbReference type="Pfam" id="PF08238">
    <property type="entry name" value="Sel1"/>
    <property type="match status" value="4"/>
</dbReference>
<evidence type="ECO:0000256" key="2">
    <source>
        <dbReference type="SAM" id="MobiDB-lite"/>
    </source>
</evidence>
<proteinExistence type="predicted"/>
<feature type="compositionally biased region" description="Low complexity" evidence="2">
    <location>
        <begin position="801"/>
        <end position="820"/>
    </location>
</feature>